<dbReference type="STRING" id="35608.A0A2U1L0R9"/>
<dbReference type="GO" id="GO:0003886">
    <property type="term" value="F:DNA (cytosine-5-)-methyltransferase activity"/>
    <property type="evidence" value="ECO:0007669"/>
    <property type="project" value="TreeGrafter"/>
</dbReference>
<reference evidence="1 2" key="1">
    <citation type="journal article" date="2018" name="Mol. Plant">
        <title>The genome of Artemisia annua provides insight into the evolution of Asteraceae family and artemisinin biosynthesis.</title>
        <authorList>
            <person name="Shen Q."/>
            <person name="Zhang L."/>
            <person name="Liao Z."/>
            <person name="Wang S."/>
            <person name="Yan T."/>
            <person name="Shi P."/>
            <person name="Liu M."/>
            <person name="Fu X."/>
            <person name="Pan Q."/>
            <person name="Wang Y."/>
            <person name="Lv Z."/>
            <person name="Lu X."/>
            <person name="Zhang F."/>
            <person name="Jiang W."/>
            <person name="Ma Y."/>
            <person name="Chen M."/>
            <person name="Hao X."/>
            <person name="Li L."/>
            <person name="Tang Y."/>
            <person name="Lv G."/>
            <person name="Zhou Y."/>
            <person name="Sun X."/>
            <person name="Brodelius P.E."/>
            <person name="Rose J.K.C."/>
            <person name="Tang K."/>
        </authorList>
    </citation>
    <scope>NUCLEOTIDE SEQUENCE [LARGE SCALE GENOMIC DNA]</scope>
    <source>
        <strain evidence="2">cv. Huhao1</strain>
        <tissue evidence="1">Leaf</tissue>
    </source>
</reference>
<dbReference type="OrthoDB" id="5376140at2759"/>
<proteinExistence type="predicted"/>
<dbReference type="InterPro" id="IPR029063">
    <property type="entry name" value="SAM-dependent_MTases_sf"/>
</dbReference>
<dbReference type="GO" id="GO:0005634">
    <property type="term" value="C:nucleus"/>
    <property type="evidence" value="ECO:0007669"/>
    <property type="project" value="TreeGrafter"/>
</dbReference>
<sequence length="223" mass="25525">MWNWNGYASLCVFVHPEMMLDNIQKLVERVFFTGRVWSGHEGPKNYYVCSNIRQNQKCFIAKPKGTILLMATFVVVNERSAWFGAFVELMGTSKCSKALYLANVRLIAKYKPVLFVVLPPCTSLLANNLREKGLCFGTKLSGVDLSTKWVVDANECACKIFRLNHPETQIRNEYVEDFLDLIKEWDKLCKKNKQLGDVVYVSKLDGQTNCECRFVVRNNSMLG</sequence>
<dbReference type="PANTHER" id="PTHR10629">
    <property type="entry name" value="CYTOSINE-SPECIFIC METHYLTRANSFERASE"/>
    <property type="match status" value="1"/>
</dbReference>
<dbReference type="Gene3D" id="3.40.50.150">
    <property type="entry name" value="Vaccinia Virus protein VP39"/>
    <property type="match status" value="1"/>
</dbReference>
<evidence type="ECO:0000313" key="1">
    <source>
        <dbReference type="EMBL" id="PWA42601.1"/>
    </source>
</evidence>
<dbReference type="GO" id="GO:0003677">
    <property type="term" value="F:DNA binding"/>
    <property type="evidence" value="ECO:0007669"/>
    <property type="project" value="TreeGrafter"/>
</dbReference>
<dbReference type="Proteomes" id="UP000245207">
    <property type="component" value="Unassembled WGS sequence"/>
</dbReference>
<dbReference type="InterPro" id="IPR050390">
    <property type="entry name" value="C5-Methyltransferase"/>
</dbReference>
<dbReference type="GO" id="GO:0044027">
    <property type="term" value="P:negative regulation of gene expression via chromosomal CpG island methylation"/>
    <property type="evidence" value="ECO:0007669"/>
    <property type="project" value="TreeGrafter"/>
</dbReference>
<evidence type="ECO:0000313" key="2">
    <source>
        <dbReference type="Proteomes" id="UP000245207"/>
    </source>
</evidence>
<organism evidence="1 2">
    <name type="scientific">Artemisia annua</name>
    <name type="common">Sweet wormwood</name>
    <dbReference type="NCBI Taxonomy" id="35608"/>
    <lineage>
        <taxon>Eukaryota</taxon>
        <taxon>Viridiplantae</taxon>
        <taxon>Streptophyta</taxon>
        <taxon>Embryophyta</taxon>
        <taxon>Tracheophyta</taxon>
        <taxon>Spermatophyta</taxon>
        <taxon>Magnoliopsida</taxon>
        <taxon>eudicotyledons</taxon>
        <taxon>Gunneridae</taxon>
        <taxon>Pentapetalae</taxon>
        <taxon>asterids</taxon>
        <taxon>campanulids</taxon>
        <taxon>Asterales</taxon>
        <taxon>Asteraceae</taxon>
        <taxon>Asteroideae</taxon>
        <taxon>Anthemideae</taxon>
        <taxon>Artemisiinae</taxon>
        <taxon>Artemisia</taxon>
    </lineage>
</organism>
<protein>
    <submittedName>
        <fullName evidence="1">Bromo adjacent homology (BAH) domain protein</fullName>
    </submittedName>
</protein>
<dbReference type="AlphaFoldDB" id="A0A2U1L0R9"/>
<comment type="caution">
    <text evidence="1">The sequence shown here is derived from an EMBL/GenBank/DDBJ whole genome shotgun (WGS) entry which is preliminary data.</text>
</comment>
<accession>A0A2U1L0R9</accession>
<name>A0A2U1L0R9_ARTAN</name>
<gene>
    <name evidence="1" type="ORF">CTI12_AA543020</name>
</gene>
<keyword evidence="2" id="KW-1185">Reference proteome</keyword>
<dbReference type="EMBL" id="PKPP01012305">
    <property type="protein sequence ID" value="PWA42601.1"/>
    <property type="molecule type" value="Genomic_DNA"/>
</dbReference>
<dbReference type="PANTHER" id="PTHR10629:SF44">
    <property type="entry name" value="DNA (CYTOSINE-5-)-METHYLTRANSFERASE"/>
    <property type="match status" value="1"/>
</dbReference>